<feature type="domain" description="TauD/TfdA-like" evidence="7">
    <location>
        <begin position="163"/>
        <end position="438"/>
    </location>
</feature>
<dbReference type="PANTHER" id="PTHR10696">
    <property type="entry name" value="GAMMA-BUTYROBETAINE HYDROXYLASE-RELATED"/>
    <property type="match status" value="1"/>
</dbReference>
<dbReference type="InterPro" id="IPR050411">
    <property type="entry name" value="AlphaKG_dependent_hydroxylases"/>
</dbReference>
<evidence type="ECO:0000256" key="5">
    <source>
        <dbReference type="ARBA" id="ARBA00023002"/>
    </source>
</evidence>
<keyword evidence="10" id="KW-1185">Reference proteome</keyword>
<dbReference type="Gene3D" id="3.60.130.10">
    <property type="entry name" value="Clavaminate synthase-like"/>
    <property type="match status" value="1"/>
</dbReference>
<accession>A0A1V6PPB9</accession>
<keyword evidence="6" id="KW-0408">Iron</keyword>
<organism evidence="9 10">
    <name type="scientific">Penicillium antarcticum</name>
    <dbReference type="NCBI Taxonomy" id="416450"/>
    <lineage>
        <taxon>Eukaryota</taxon>
        <taxon>Fungi</taxon>
        <taxon>Dikarya</taxon>
        <taxon>Ascomycota</taxon>
        <taxon>Pezizomycotina</taxon>
        <taxon>Eurotiomycetes</taxon>
        <taxon>Eurotiomycetidae</taxon>
        <taxon>Eurotiales</taxon>
        <taxon>Aspergillaceae</taxon>
        <taxon>Penicillium</taxon>
    </lineage>
</organism>
<dbReference type="GO" id="GO:0005739">
    <property type="term" value="C:mitochondrion"/>
    <property type="evidence" value="ECO:0007669"/>
    <property type="project" value="TreeGrafter"/>
</dbReference>
<comment type="cofactor">
    <cofactor evidence="1">
        <name>Fe(2+)</name>
        <dbReference type="ChEBI" id="CHEBI:29033"/>
    </cofactor>
</comment>
<keyword evidence="5" id="KW-0560">Oxidoreductase</keyword>
<dbReference type="InterPro" id="IPR042098">
    <property type="entry name" value="TauD-like_sf"/>
</dbReference>
<dbReference type="GO" id="GO:0045329">
    <property type="term" value="P:carnitine biosynthetic process"/>
    <property type="evidence" value="ECO:0007669"/>
    <property type="project" value="TreeGrafter"/>
</dbReference>
<comment type="caution">
    <text evidence="9">The sequence shown here is derived from an EMBL/GenBank/DDBJ whole genome shotgun (WGS) entry which is preliminary data.</text>
</comment>
<evidence type="ECO:0000256" key="2">
    <source>
        <dbReference type="ARBA" id="ARBA00008654"/>
    </source>
</evidence>
<dbReference type="InterPro" id="IPR003819">
    <property type="entry name" value="TauD/TfdA-like"/>
</dbReference>
<feature type="domain" description="Gamma-butyrobetaine hydroxylase-like N-terminal" evidence="8">
    <location>
        <begin position="54"/>
        <end position="114"/>
    </location>
</feature>
<keyword evidence="4" id="KW-0223">Dioxygenase</keyword>
<evidence type="ECO:0000256" key="6">
    <source>
        <dbReference type="ARBA" id="ARBA00023004"/>
    </source>
</evidence>
<dbReference type="GO" id="GO:0046872">
    <property type="term" value="F:metal ion binding"/>
    <property type="evidence" value="ECO:0007669"/>
    <property type="project" value="UniProtKB-KW"/>
</dbReference>
<proteinExistence type="inferred from homology"/>
<reference evidence="10" key="1">
    <citation type="journal article" date="2017" name="Nat. Microbiol.">
        <title>Global analysis of biosynthetic gene clusters reveals vast potential of secondary metabolite production in Penicillium species.</title>
        <authorList>
            <person name="Nielsen J.C."/>
            <person name="Grijseels S."/>
            <person name="Prigent S."/>
            <person name="Ji B."/>
            <person name="Dainat J."/>
            <person name="Nielsen K.F."/>
            <person name="Frisvad J.C."/>
            <person name="Workman M."/>
            <person name="Nielsen J."/>
        </authorList>
    </citation>
    <scope>NUCLEOTIDE SEQUENCE [LARGE SCALE GENOMIC DNA]</scope>
    <source>
        <strain evidence="10">IBT 31811</strain>
    </source>
</reference>
<evidence type="ECO:0000313" key="9">
    <source>
        <dbReference type="EMBL" id="OQD78814.1"/>
    </source>
</evidence>
<gene>
    <name evidence="9" type="ORF">PENANT_c078G03061</name>
</gene>
<dbReference type="SUPFAM" id="SSF51197">
    <property type="entry name" value="Clavaminate synthase-like"/>
    <property type="match status" value="1"/>
</dbReference>
<dbReference type="STRING" id="416450.A0A1V6PPB9"/>
<evidence type="ECO:0000259" key="7">
    <source>
        <dbReference type="Pfam" id="PF02668"/>
    </source>
</evidence>
<dbReference type="Pfam" id="PF06155">
    <property type="entry name" value="GBBH-like_N"/>
    <property type="match status" value="1"/>
</dbReference>
<evidence type="ECO:0000256" key="3">
    <source>
        <dbReference type="ARBA" id="ARBA00022723"/>
    </source>
</evidence>
<evidence type="ECO:0000313" key="10">
    <source>
        <dbReference type="Proteomes" id="UP000191672"/>
    </source>
</evidence>
<dbReference type="Proteomes" id="UP000191672">
    <property type="component" value="Unassembled WGS sequence"/>
</dbReference>
<evidence type="ECO:0008006" key="11">
    <source>
        <dbReference type="Google" id="ProtNLM"/>
    </source>
</evidence>
<evidence type="ECO:0000256" key="4">
    <source>
        <dbReference type="ARBA" id="ARBA00022964"/>
    </source>
</evidence>
<name>A0A1V6PPB9_9EURO</name>
<dbReference type="Pfam" id="PF02668">
    <property type="entry name" value="TauD"/>
    <property type="match status" value="1"/>
</dbReference>
<protein>
    <recommendedName>
        <fullName evidence="11">TauD/TfdA-like domain-containing protein</fullName>
    </recommendedName>
</protein>
<dbReference type="GO" id="GO:0016706">
    <property type="term" value="F:2-oxoglutarate-dependent dioxygenase activity"/>
    <property type="evidence" value="ECO:0007669"/>
    <property type="project" value="UniProtKB-ARBA"/>
</dbReference>
<evidence type="ECO:0000259" key="8">
    <source>
        <dbReference type="Pfam" id="PF06155"/>
    </source>
</evidence>
<dbReference type="AlphaFoldDB" id="A0A1V6PPB9"/>
<dbReference type="EMBL" id="MDYN01000078">
    <property type="protein sequence ID" value="OQD78814.1"/>
    <property type="molecule type" value="Genomic_DNA"/>
</dbReference>
<dbReference type="Gene3D" id="3.30.2020.30">
    <property type="match status" value="1"/>
</dbReference>
<keyword evidence="3" id="KW-0479">Metal-binding</keyword>
<evidence type="ECO:0000256" key="1">
    <source>
        <dbReference type="ARBA" id="ARBA00001954"/>
    </source>
</evidence>
<sequence>MQAARKLQAVKVLVLGTPLCRRFSRSQKVADGNLPTEKASLAERLPSRVSIPLDGESVEFSAVLLRDACSCPACVHESTKQRLFSTADIPSNVHARAVEVDASSESASITWENDVPGHSKEHVTELSMEALRGIVQSGQAPGSHQDSFLPPVLWSQEPLNLPDYDYDAYMKDDHMLYQLIRQLRTEGLAFVTSIPGREESLATIATRIGPIKDTFYGQTWDVRTVPAAINAAYTSHDLDFHTDLLYFQHPPHIQLLHCIQSASSGGASVFADAFKAAVDLFHSDTDAFNTLATVPVNYHYNHPDSNVYHTTKPVIDLSPLRIGDTVYTRFQDYLNAMKSLHAGDAGVEWQTAELVESLQKVNWGPPFLAPFSNHESPMDPGNSALSALNSKADEWHWAASKFNALLQRPEYLYERKMNPGECVLFDNTRTLHSRRAFDMADYIYALMVRSTLAELTDFPQPIRENPEITCTQRDPGAHNLRGMMGVFIDLFIVLRHEAGADQEPSRTVGIKSEAHVSLWKNKSIHSSEQQHFVLLVAVGLICT</sequence>
<dbReference type="InterPro" id="IPR010376">
    <property type="entry name" value="GBBH-like_N"/>
</dbReference>
<dbReference type="InterPro" id="IPR038492">
    <property type="entry name" value="GBBH-like_N_sf"/>
</dbReference>
<dbReference type="PANTHER" id="PTHR10696:SF25">
    <property type="entry name" value="OXIDOREDUCTASE AIM17-RELATED"/>
    <property type="match status" value="1"/>
</dbReference>
<comment type="similarity">
    <text evidence="2">Belongs to the gamma-BBH/TMLD family.</text>
</comment>